<sequence length="613" mass="71174">MIKRIILIALFLSAQAQILLAQLPNIERIEPMNWWVGFKNQSLQLLVRGNKIADRSVSLNYPGVKLVSVQKVENPNYLFLNLQISSATKPGTFPILFSKSGERVMKYNYELKSRTNRTEGVTNKDLIYLIMPDRFANGDVSNDRVEGMKDMSLNRDSMYHRHGGDIQGIINKLPYLQDLGVTTLWLNPVLENNEYKTSYHGYANTENYQIDRRYGTNLLYKKLVDECHKRGMKMIKDLVHNHMGDQHFLFLDPPANNWFHQWPKYTGTTYKDQAIFDPYASKADQKLMTDGWFDKHMPDVDQDNPLVRNYITQSHIWWIEFAGLDGFRLDTYAYNDLNYMAEWAKAVTREFPKFTFFGETWVHGTANQVFFTEGRTANQPINTHLQGVTDFQTYFAINETLNGKFGWTDGVNKLYTVLASDYQYKDPTRNVLFLDNHDTDRFLSKVGEDYEKFKSGVILLLSLRGIPQLYYGTEVLMKNFANPDGKVREDFAGGWPNDQTDKFVAEGRNKKETEAFNFVKKLANYRKHNPVLQNGKLMQYVPENGMYVYFRYNDQKTVMVMMNTNDTAEKLDTKRFEERIGKLKTGVNIVTDERVALDVIEIPAKGTFILELQ</sequence>
<dbReference type="Pfam" id="PF09087">
    <property type="entry name" value="Cyc-maltodext_N"/>
    <property type="match status" value="1"/>
</dbReference>
<dbReference type="InterPro" id="IPR013783">
    <property type="entry name" value="Ig-like_fold"/>
</dbReference>
<dbReference type="PANTHER" id="PTHR10357">
    <property type="entry name" value="ALPHA-AMYLASE FAMILY MEMBER"/>
    <property type="match status" value="1"/>
</dbReference>
<dbReference type="InterPro" id="IPR017853">
    <property type="entry name" value="GH"/>
</dbReference>
<dbReference type="RefSeq" id="WP_090992755.1">
    <property type="nucleotide sequence ID" value="NZ_FOPP01000003.1"/>
</dbReference>
<dbReference type="InterPro" id="IPR019492">
    <property type="entry name" value="Cyclo-malto-dextrinase_C"/>
</dbReference>
<dbReference type="GO" id="GO:0005975">
    <property type="term" value="P:carbohydrate metabolic process"/>
    <property type="evidence" value="ECO:0007669"/>
    <property type="project" value="InterPro"/>
</dbReference>
<keyword evidence="5" id="KW-1185">Reference proteome</keyword>
<dbReference type="Gene3D" id="2.60.40.10">
    <property type="entry name" value="Immunoglobulins"/>
    <property type="match status" value="1"/>
</dbReference>
<evidence type="ECO:0000259" key="3">
    <source>
        <dbReference type="SMART" id="SM00642"/>
    </source>
</evidence>
<organism evidence="4 5">
    <name type="scientific">Pedobacter insulae</name>
    <dbReference type="NCBI Taxonomy" id="414048"/>
    <lineage>
        <taxon>Bacteria</taxon>
        <taxon>Pseudomonadati</taxon>
        <taxon>Bacteroidota</taxon>
        <taxon>Sphingobacteriia</taxon>
        <taxon>Sphingobacteriales</taxon>
        <taxon>Sphingobacteriaceae</taxon>
        <taxon>Pedobacter</taxon>
    </lineage>
</organism>
<dbReference type="OrthoDB" id="9806009at2"/>
<feature type="domain" description="Glycosyl hydrolase family 13 catalytic" evidence="3">
    <location>
        <begin position="129"/>
        <end position="526"/>
    </location>
</feature>
<dbReference type="EMBL" id="FOPP01000003">
    <property type="protein sequence ID" value="SFG92342.1"/>
    <property type="molecule type" value="Genomic_DNA"/>
</dbReference>
<dbReference type="SUPFAM" id="SSF81296">
    <property type="entry name" value="E set domains"/>
    <property type="match status" value="1"/>
</dbReference>
<dbReference type="Proteomes" id="UP000199666">
    <property type="component" value="Unassembled WGS sequence"/>
</dbReference>
<evidence type="ECO:0000256" key="2">
    <source>
        <dbReference type="ARBA" id="ARBA00023295"/>
    </source>
</evidence>
<dbReference type="InterPro" id="IPR006047">
    <property type="entry name" value="GH13_cat_dom"/>
</dbReference>
<dbReference type="SMART" id="SM00642">
    <property type="entry name" value="Aamy"/>
    <property type="match status" value="1"/>
</dbReference>
<dbReference type="Gene3D" id="2.60.40.1180">
    <property type="entry name" value="Golgi alpha-mannosidase II"/>
    <property type="match status" value="1"/>
</dbReference>
<dbReference type="SUPFAM" id="SSF51011">
    <property type="entry name" value="Glycosyl hydrolase domain"/>
    <property type="match status" value="1"/>
</dbReference>
<dbReference type="InterPro" id="IPR014756">
    <property type="entry name" value="Ig_E-set"/>
</dbReference>
<dbReference type="PANTHER" id="PTHR10357:SF210">
    <property type="entry name" value="MALTODEXTRIN GLUCOSIDASE"/>
    <property type="match status" value="1"/>
</dbReference>
<dbReference type="GO" id="GO:0016798">
    <property type="term" value="F:hydrolase activity, acting on glycosyl bonds"/>
    <property type="evidence" value="ECO:0007669"/>
    <property type="project" value="UniProtKB-KW"/>
</dbReference>
<keyword evidence="1" id="KW-0378">Hydrolase</keyword>
<dbReference type="STRING" id="414048.SAMN04489864_103246"/>
<dbReference type="InterPro" id="IPR015171">
    <property type="entry name" value="Cyc-maltodext_N"/>
</dbReference>
<dbReference type="InterPro" id="IPR013780">
    <property type="entry name" value="Glyco_hydro_b"/>
</dbReference>
<protein>
    <submittedName>
        <fullName evidence="4">Glycosidase</fullName>
    </submittedName>
</protein>
<reference evidence="4 5" key="1">
    <citation type="submission" date="2016-10" db="EMBL/GenBank/DDBJ databases">
        <authorList>
            <person name="de Groot N.N."/>
        </authorList>
    </citation>
    <scope>NUCLEOTIDE SEQUENCE [LARGE SCALE GENOMIC DNA]</scope>
    <source>
        <strain evidence="4 5">DSM 18684</strain>
    </source>
</reference>
<evidence type="ECO:0000313" key="4">
    <source>
        <dbReference type="EMBL" id="SFG92342.1"/>
    </source>
</evidence>
<dbReference type="CDD" id="cd11340">
    <property type="entry name" value="AmyAc_bac_CMD_like_3"/>
    <property type="match status" value="1"/>
</dbReference>
<dbReference type="Pfam" id="PF10438">
    <property type="entry name" value="Cyc-maltodext_C"/>
    <property type="match status" value="1"/>
</dbReference>
<gene>
    <name evidence="4" type="ORF">SAMN04489864_103246</name>
</gene>
<evidence type="ECO:0000256" key="1">
    <source>
        <dbReference type="ARBA" id="ARBA00022801"/>
    </source>
</evidence>
<dbReference type="AlphaFoldDB" id="A0A1I2VT81"/>
<proteinExistence type="predicted"/>
<dbReference type="SUPFAM" id="SSF51445">
    <property type="entry name" value="(Trans)glycosidases"/>
    <property type="match status" value="1"/>
</dbReference>
<dbReference type="Gene3D" id="3.20.20.80">
    <property type="entry name" value="Glycosidases"/>
    <property type="match status" value="1"/>
</dbReference>
<evidence type="ECO:0000313" key="5">
    <source>
        <dbReference type="Proteomes" id="UP000199666"/>
    </source>
</evidence>
<dbReference type="Pfam" id="PF00128">
    <property type="entry name" value="Alpha-amylase"/>
    <property type="match status" value="1"/>
</dbReference>
<name>A0A1I2VT81_9SPHI</name>
<accession>A0A1I2VT81</accession>
<keyword evidence="2 4" id="KW-0326">Glycosidase</keyword>